<dbReference type="SUPFAM" id="SSF48310">
    <property type="entry name" value="Aldehyde ferredoxin oxidoreductase, C-terminal domains"/>
    <property type="match status" value="1"/>
</dbReference>
<keyword evidence="4" id="KW-0479">Metal-binding</keyword>
<comment type="cofactor">
    <cofactor evidence="8">
        <name>tungstopterin</name>
        <dbReference type="ChEBI" id="CHEBI:30402"/>
    </cofactor>
</comment>
<dbReference type="PANTHER" id="PTHR30038:SF0">
    <property type="entry name" value="TUNGSTEN-CONTAINING ALDEHYDE FERREDOXIN OXIDOREDUCTASE"/>
    <property type="match status" value="1"/>
</dbReference>
<evidence type="ECO:0000256" key="3">
    <source>
        <dbReference type="ARBA" id="ARBA00022485"/>
    </source>
</evidence>
<dbReference type="EMBL" id="DTAI01000128">
    <property type="protein sequence ID" value="HGN36783.1"/>
    <property type="molecule type" value="Genomic_DNA"/>
</dbReference>
<evidence type="ECO:0000313" key="11">
    <source>
        <dbReference type="EMBL" id="HGQ17456.1"/>
    </source>
</evidence>
<feature type="domain" description="Aldehyde ferredoxin oxidoreductase N-terminal" evidence="9">
    <location>
        <begin position="9"/>
        <end position="211"/>
    </location>
</feature>
<evidence type="ECO:0000256" key="6">
    <source>
        <dbReference type="ARBA" id="ARBA00023004"/>
    </source>
</evidence>
<name>A0A7J3JMZ5_9CREN</name>
<dbReference type="AlphaFoldDB" id="A0A7J3JMZ5"/>
<accession>A0A7J3JMZ5</accession>
<evidence type="ECO:0000256" key="2">
    <source>
        <dbReference type="ARBA" id="ARBA00011032"/>
    </source>
</evidence>
<sequence length="626" mass="69203">MSQSKLYGYAGRILWVDLSTKTYRVVETPMELAKNFIGARGFGAKMLWDHLRPGADPFSPENMIVFSVGPLAAVGAHSASRFFVSFKSPLTGTYFRSVGGGKFGAEMKLAGYDAIVVTGRAEKPTYLWIQDGAVEFRDATHVWGAIASHTTEVLLKETDRDAKLVTVGPAGEKLVRFASVQTDDTRSAGRGGGGAVMGSKNLKAIVVRGTGKPELYNEEEFERLVEEQLDIYHKSPAFQAFRSLGTDGVVYLFYTLGHFPTYNFKQLELDNADRFSPEVLATYVVKTGSCYNCAIECWQFFKTSKGPYAGIIWDKPEYETQWSFGGVLGVTNLEAIMYANMLCDLYGLDTISTGVTIAFAYELYEKGILSRSEVDGLDLRWGSPEPAIELIRKIALREGIGNILAEGTARAAELIGRGAEKFAMHVKGLEIPAYDPRSAKAHGLSIATSNIGASHMLGWNTYEITGFPERVDPYTVEGKGALAKKVQDVTATYEAMGFCLFPQSNGMIPLELASRMLYAATGVEEFRDPQYLLLVGERVYNIERAFNAREGFTRKDDTLPERFLREPVPRPPSKGQIVELDRMLDDYYTARGWDVKTGIPTRRKLEELGLAYVAEELTKLGRLPAG</sequence>
<dbReference type="Gene3D" id="1.10.569.10">
    <property type="entry name" value="Aldehyde Ferredoxin Oxidoreductase Protein, subunit A, domain 2"/>
    <property type="match status" value="1"/>
</dbReference>
<gene>
    <name evidence="10" type="ORF">ENT87_04445</name>
    <name evidence="11" type="ORF">ENU30_00535</name>
</gene>
<dbReference type="GO" id="GO:0046872">
    <property type="term" value="F:metal ion binding"/>
    <property type="evidence" value="ECO:0007669"/>
    <property type="project" value="UniProtKB-KW"/>
</dbReference>
<reference evidence="11" key="1">
    <citation type="journal article" date="2020" name="mSystems">
        <title>Genome- and Community-Level Interaction Insights into Carbon Utilization and Element Cycling Functions of Hydrothermarchaeota in Hydrothermal Sediment.</title>
        <authorList>
            <person name="Zhou Z."/>
            <person name="Liu Y."/>
            <person name="Xu W."/>
            <person name="Pan J."/>
            <person name="Luo Z.H."/>
            <person name="Li M."/>
        </authorList>
    </citation>
    <scope>NUCLEOTIDE SEQUENCE [LARGE SCALE GENOMIC DNA]</scope>
    <source>
        <strain evidence="10">SpSt-618</strain>
        <strain evidence="11">SpSt-657</strain>
    </source>
</reference>
<evidence type="ECO:0000259" key="9">
    <source>
        <dbReference type="SMART" id="SM00790"/>
    </source>
</evidence>
<dbReference type="Pfam" id="PF01314">
    <property type="entry name" value="AFOR_C"/>
    <property type="match status" value="1"/>
</dbReference>
<evidence type="ECO:0000256" key="1">
    <source>
        <dbReference type="ARBA" id="ARBA00001966"/>
    </source>
</evidence>
<keyword evidence="7" id="KW-0411">Iron-sulfur</keyword>
<dbReference type="GO" id="GO:0009055">
    <property type="term" value="F:electron transfer activity"/>
    <property type="evidence" value="ECO:0007669"/>
    <property type="project" value="InterPro"/>
</dbReference>
<evidence type="ECO:0000256" key="7">
    <source>
        <dbReference type="ARBA" id="ARBA00023014"/>
    </source>
</evidence>
<organism evidence="11">
    <name type="scientific">Ignisphaera aggregans</name>
    <dbReference type="NCBI Taxonomy" id="334771"/>
    <lineage>
        <taxon>Archaea</taxon>
        <taxon>Thermoproteota</taxon>
        <taxon>Thermoprotei</taxon>
        <taxon>Desulfurococcales</taxon>
        <taxon>Desulfurococcaceae</taxon>
        <taxon>Ignisphaera</taxon>
    </lineage>
</organism>
<keyword evidence="3" id="KW-0004">4Fe-4S</keyword>
<comment type="caution">
    <text evidence="11">The sequence shown here is derived from an EMBL/GenBank/DDBJ whole genome shotgun (WGS) entry which is preliminary data.</text>
</comment>
<dbReference type="InterPro" id="IPR036503">
    <property type="entry name" value="Ald_Fedxn_OxRdtase_N_sf"/>
</dbReference>
<dbReference type="InterPro" id="IPR036021">
    <property type="entry name" value="Tungsten_al_ferr_oxy-like_C"/>
</dbReference>
<evidence type="ECO:0000256" key="8">
    <source>
        <dbReference type="ARBA" id="ARBA00049934"/>
    </source>
</evidence>
<proteinExistence type="inferred from homology"/>
<dbReference type="InterPro" id="IPR001203">
    <property type="entry name" value="OxRdtase_Ald_Fedxn_C"/>
</dbReference>
<evidence type="ECO:0000313" key="10">
    <source>
        <dbReference type="EMBL" id="HGN36783.1"/>
    </source>
</evidence>
<dbReference type="EMBL" id="DTBZ01000015">
    <property type="protein sequence ID" value="HGQ17456.1"/>
    <property type="molecule type" value="Genomic_DNA"/>
</dbReference>
<evidence type="ECO:0000256" key="5">
    <source>
        <dbReference type="ARBA" id="ARBA00023002"/>
    </source>
</evidence>
<dbReference type="InterPro" id="IPR051919">
    <property type="entry name" value="W-dependent_AOR"/>
</dbReference>
<comment type="cofactor">
    <cofactor evidence="1">
        <name>[4Fe-4S] cluster</name>
        <dbReference type="ChEBI" id="CHEBI:49883"/>
    </cofactor>
</comment>
<dbReference type="Gene3D" id="3.60.9.10">
    <property type="entry name" value="Aldehyde ferredoxin oxidoreductase, N-terminal domain"/>
    <property type="match status" value="1"/>
</dbReference>
<dbReference type="InterPro" id="IPR013984">
    <property type="entry name" value="Ald_Fedxn_OxRdtase_dom2"/>
</dbReference>
<dbReference type="Gene3D" id="1.10.599.10">
    <property type="entry name" value="Aldehyde Ferredoxin Oxidoreductase Protein, subunit A, domain 3"/>
    <property type="match status" value="1"/>
</dbReference>
<keyword evidence="5" id="KW-0560">Oxidoreductase</keyword>
<dbReference type="Pfam" id="PF02730">
    <property type="entry name" value="AFOR_N"/>
    <property type="match status" value="1"/>
</dbReference>
<evidence type="ECO:0000256" key="4">
    <source>
        <dbReference type="ARBA" id="ARBA00022723"/>
    </source>
</evidence>
<dbReference type="PANTHER" id="PTHR30038">
    <property type="entry name" value="ALDEHYDE FERREDOXIN OXIDOREDUCTASE"/>
    <property type="match status" value="1"/>
</dbReference>
<comment type="similarity">
    <text evidence="2">Belongs to the AOR/FOR family.</text>
</comment>
<dbReference type="SUPFAM" id="SSF56228">
    <property type="entry name" value="Aldehyde ferredoxin oxidoreductase, N-terminal domain"/>
    <property type="match status" value="1"/>
</dbReference>
<protein>
    <submittedName>
        <fullName evidence="11">Aldehyde ferredoxin oxidoreductase</fullName>
    </submittedName>
</protein>
<dbReference type="InterPro" id="IPR013985">
    <property type="entry name" value="Ald_Fedxn_OxRdtase_dom3"/>
</dbReference>
<dbReference type="GO" id="GO:0051539">
    <property type="term" value="F:4 iron, 4 sulfur cluster binding"/>
    <property type="evidence" value="ECO:0007669"/>
    <property type="project" value="UniProtKB-KW"/>
</dbReference>
<keyword evidence="6" id="KW-0408">Iron</keyword>
<dbReference type="GO" id="GO:0016625">
    <property type="term" value="F:oxidoreductase activity, acting on the aldehyde or oxo group of donors, iron-sulfur protein as acceptor"/>
    <property type="evidence" value="ECO:0007669"/>
    <property type="project" value="InterPro"/>
</dbReference>
<dbReference type="InterPro" id="IPR013983">
    <property type="entry name" value="Ald_Fedxn_OxRdtase_N"/>
</dbReference>
<dbReference type="SMART" id="SM00790">
    <property type="entry name" value="AFOR_N"/>
    <property type="match status" value="1"/>
</dbReference>